<dbReference type="InterPro" id="IPR004860">
    <property type="entry name" value="LAGLIDADG_dom"/>
</dbReference>
<dbReference type="AlphaFoldDB" id="A0A2G9Z079"/>
<evidence type="ECO:0000259" key="1">
    <source>
        <dbReference type="Pfam" id="PF14528"/>
    </source>
</evidence>
<feature type="domain" description="Homing endonuclease LAGLIDADG" evidence="1">
    <location>
        <begin position="109"/>
        <end position="177"/>
    </location>
</feature>
<reference evidence="2 3" key="1">
    <citation type="submission" date="2017-09" db="EMBL/GenBank/DDBJ databases">
        <title>Depth-based differentiation of microbial function through sediment-hosted aquifers and enrichment of novel symbionts in the deep terrestrial subsurface.</title>
        <authorList>
            <person name="Probst A.J."/>
            <person name="Ladd B."/>
            <person name="Jarett J.K."/>
            <person name="Geller-Mcgrath D.E."/>
            <person name="Sieber C.M."/>
            <person name="Emerson J.B."/>
            <person name="Anantharaman K."/>
            <person name="Thomas B.C."/>
            <person name="Malmstrom R."/>
            <person name="Stieglmeier M."/>
            <person name="Klingl A."/>
            <person name="Woyke T."/>
            <person name="Ryan C.M."/>
            <person name="Banfield J.F."/>
        </authorList>
    </citation>
    <scope>NUCLEOTIDE SEQUENCE [LARGE SCALE GENOMIC DNA]</scope>
    <source>
        <strain evidence="2">CG23_combo_of_CG06-09_8_20_14_all_37_18</strain>
    </source>
</reference>
<dbReference type="Proteomes" id="UP000229952">
    <property type="component" value="Unassembled WGS sequence"/>
</dbReference>
<dbReference type="InterPro" id="IPR027434">
    <property type="entry name" value="Homing_endonucl"/>
</dbReference>
<sequence>MVDLKFIRPSDLWYFIGLMATDGNLSKDGRHIEITSKNKNHLIAVKKSLGLKNNKISKKSRGGLNNKIYPRLQFSDIRLYKFLLELGLIPKKSLTLGKIKLDHTYFSDFLRGVIDGDGCISTWIHKTNLGRQWSLRITSAAPKFIKWLKKEIENYFDIKGKLYKYRYKNKKNDIYILKFGKLPTKIIIQGIYKKDSLFLDRKKKQTISCLQDKNKMINYGNVLGPDAETGRQP</sequence>
<dbReference type="EMBL" id="PCRQ01000024">
    <property type="protein sequence ID" value="PIP24363.1"/>
    <property type="molecule type" value="Genomic_DNA"/>
</dbReference>
<evidence type="ECO:0000313" key="2">
    <source>
        <dbReference type="EMBL" id="PIP24363.1"/>
    </source>
</evidence>
<accession>A0A2G9Z079</accession>
<dbReference type="Pfam" id="PF14528">
    <property type="entry name" value="LAGLIDADG_3"/>
    <property type="match status" value="1"/>
</dbReference>
<gene>
    <name evidence="2" type="ORF">COX35_01100</name>
</gene>
<dbReference type="SUPFAM" id="SSF55608">
    <property type="entry name" value="Homing endonucleases"/>
    <property type="match status" value="2"/>
</dbReference>
<name>A0A2G9Z079_9BACT</name>
<dbReference type="Gene3D" id="3.10.28.10">
    <property type="entry name" value="Homing endonucleases"/>
    <property type="match status" value="1"/>
</dbReference>
<evidence type="ECO:0000313" key="3">
    <source>
        <dbReference type="Proteomes" id="UP000229952"/>
    </source>
</evidence>
<comment type="caution">
    <text evidence="2">The sequence shown here is derived from an EMBL/GenBank/DDBJ whole genome shotgun (WGS) entry which is preliminary data.</text>
</comment>
<organism evidence="2 3">
    <name type="scientific">Candidatus Nealsonbacteria bacterium CG23_combo_of_CG06-09_8_20_14_all_37_18</name>
    <dbReference type="NCBI Taxonomy" id="1974720"/>
    <lineage>
        <taxon>Bacteria</taxon>
        <taxon>Candidatus Nealsoniibacteriota</taxon>
    </lineage>
</organism>
<protein>
    <recommendedName>
        <fullName evidence="1">Homing endonuclease LAGLIDADG domain-containing protein</fullName>
    </recommendedName>
</protein>
<dbReference type="GO" id="GO:0004519">
    <property type="term" value="F:endonuclease activity"/>
    <property type="evidence" value="ECO:0007669"/>
    <property type="project" value="InterPro"/>
</dbReference>
<proteinExistence type="predicted"/>